<keyword evidence="3" id="KW-1185">Reference proteome</keyword>
<evidence type="ECO:0000313" key="2">
    <source>
        <dbReference type="EMBL" id="SSA34334.1"/>
    </source>
</evidence>
<proteinExistence type="predicted"/>
<evidence type="ECO:0000256" key="1">
    <source>
        <dbReference type="SAM" id="Phobius"/>
    </source>
</evidence>
<dbReference type="EMBL" id="UESZ01000001">
    <property type="protein sequence ID" value="SSA34334.1"/>
    <property type="molecule type" value="Genomic_DNA"/>
</dbReference>
<dbReference type="Proteomes" id="UP000250028">
    <property type="component" value="Unassembled WGS sequence"/>
</dbReference>
<evidence type="ECO:0000313" key="3">
    <source>
        <dbReference type="Proteomes" id="UP000250028"/>
    </source>
</evidence>
<feature type="transmembrane region" description="Helical" evidence="1">
    <location>
        <begin position="59"/>
        <end position="80"/>
    </location>
</feature>
<reference evidence="3" key="1">
    <citation type="submission" date="2016-10" db="EMBL/GenBank/DDBJ databases">
        <authorList>
            <person name="Varghese N."/>
            <person name="Submissions S."/>
        </authorList>
    </citation>
    <scope>NUCLEOTIDE SEQUENCE [LARGE SCALE GENOMIC DNA]</scope>
    <source>
        <strain evidence="3">DSM 22951</strain>
    </source>
</reference>
<dbReference type="Pfam" id="PF20444">
    <property type="entry name" value="DUF6703"/>
    <property type="match status" value="1"/>
</dbReference>
<feature type="transmembrane region" description="Helical" evidence="1">
    <location>
        <begin position="33"/>
        <end position="52"/>
    </location>
</feature>
<dbReference type="InterPro" id="IPR046549">
    <property type="entry name" value="DUF6703"/>
</dbReference>
<protein>
    <submittedName>
        <fullName evidence="2">Uncharacterized protein</fullName>
    </submittedName>
</protein>
<feature type="transmembrane region" description="Helical" evidence="1">
    <location>
        <begin position="86"/>
        <end position="104"/>
    </location>
</feature>
<sequence length="105" mass="11307">MSSPSHEPQPEVRVSPRRARLEHLAAPVVERTMQTPAIPLVVVGALLVIGVLTRHVIGAIAFGIIALLLVCVLYLGWPRLTPLERLMRFSVLLLTVAVAVVMAAG</sequence>
<gene>
    <name evidence="2" type="ORF">SAMN04489750_1651</name>
</gene>
<organism evidence="2 3">
    <name type="scientific">Branchiibius hedensis</name>
    <dbReference type="NCBI Taxonomy" id="672460"/>
    <lineage>
        <taxon>Bacteria</taxon>
        <taxon>Bacillati</taxon>
        <taxon>Actinomycetota</taxon>
        <taxon>Actinomycetes</taxon>
        <taxon>Micrococcales</taxon>
        <taxon>Dermacoccaceae</taxon>
        <taxon>Branchiibius</taxon>
    </lineage>
</organism>
<keyword evidence="1" id="KW-0472">Membrane</keyword>
<dbReference type="AlphaFoldDB" id="A0A2Y8ZR37"/>
<keyword evidence="1" id="KW-0812">Transmembrane</keyword>
<keyword evidence="1" id="KW-1133">Transmembrane helix</keyword>
<name>A0A2Y8ZR37_9MICO</name>
<accession>A0A2Y8ZR37</accession>
<dbReference type="RefSeq" id="WP_109684911.1">
    <property type="nucleotide sequence ID" value="NZ_QGDN01000001.1"/>
</dbReference>